<evidence type="ECO:0000313" key="3">
    <source>
        <dbReference type="Proteomes" id="UP001222325"/>
    </source>
</evidence>
<feature type="chain" id="PRO_5042143563" description="Secreted protein" evidence="1">
    <location>
        <begin position="32"/>
        <end position="95"/>
    </location>
</feature>
<gene>
    <name evidence="2" type="ORF">B0H15DRAFT_869789</name>
</gene>
<proteinExistence type="predicted"/>
<evidence type="ECO:0000256" key="1">
    <source>
        <dbReference type="SAM" id="SignalP"/>
    </source>
</evidence>
<name>A0AAD6TSF7_9AGAR</name>
<organism evidence="2 3">
    <name type="scientific">Mycena belliarum</name>
    <dbReference type="NCBI Taxonomy" id="1033014"/>
    <lineage>
        <taxon>Eukaryota</taxon>
        <taxon>Fungi</taxon>
        <taxon>Dikarya</taxon>
        <taxon>Basidiomycota</taxon>
        <taxon>Agaricomycotina</taxon>
        <taxon>Agaricomycetes</taxon>
        <taxon>Agaricomycetidae</taxon>
        <taxon>Agaricales</taxon>
        <taxon>Marasmiineae</taxon>
        <taxon>Mycenaceae</taxon>
        <taxon>Mycena</taxon>
    </lineage>
</organism>
<keyword evidence="3" id="KW-1185">Reference proteome</keyword>
<dbReference type="AlphaFoldDB" id="A0AAD6TSF7"/>
<evidence type="ECO:0008006" key="4">
    <source>
        <dbReference type="Google" id="ProtNLM"/>
    </source>
</evidence>
<sequence>MTIFFTMIFFARGTILVFATVLCARISPVHCETKGEPLVPESAPHAPCISDPAPGPLHTWIEVPVEQGARSRTICATVLLSAKQCAETEKIEEFK</sequence>
<protein>
    <recommendedName>
        <fullName evidence="4">Secreted protein</fullName>
    </recommendedName>
</protein>
<reference evidence="2" key="1">
    <citation type="submission" date="2023-03" db="EMBL/GenBank/DDBJ databases">
        <title>Massive genome expansion in bonnet fungi (Mycena s.s.) driven by repeated elements and novel gene families across ecological guilds.</title>
        <authorList>
            <consortium name="Lawrence Berkeley National Laboratory"/>
            <person name="Harder C.B."/>
            <person name="Miyauchi S."/>
            <person name="Viragh M."/>
            <person name="Kuo A."/>
            <person name="Thoen E."/>
            <person name="Andreopoulos B."/>
            <person name="Lu D."/>
            <person name="Skrede I."/>
            <person name="Drula E."/>
            <person name="Henrissat B."/>
            <person name="Morin E."/>
            <person name="Kohler A."/>
            <person name="Barry K."/>
            <person name="LaButti K."/>
            <person name="Morin E."/>
            <person name="Salamov A."/>
            <person name="Lipzen A."/>
            <person name="Mereny Z."/>
            <person name="Hegedus B."/>
            <person name="Baldrian P."/>
            <person name="Stursova M."/>
            <person name="Weitz H."/>
            <person name="Taylor A."/>
            <person name="Grigoriev I.V."/>
            <person name="Nagy L.G."/>
            <person name="Martin F."/>
            <person name="Kauserud H."/>
        </authorList>
    </citation>
    <scope>NUCLEOTIDE SEQUENCE</scope>
    <source>
        <strain evidence="2">CBHHK173m</strain>
    </source>
</reference>
<evidence type="ECO:0000313" key="2">
    <source>
        <dbReference type="EMBL" id="KAJ7071898.1"/>
    </source>
</evidence>
<feature type="signal peptide" evidence="1">
    <location>
        <begin position="1"/>
        <end position="31"/>
    </location>
</feature>
<comment type="caution">
    <text evidence="2">The sequence shown here is derived from an EMBL/GenBank/DDBJ whole genome shotgun (WGS) entry which is preliminary data.</text>
</comment>
<accession>A0AAD6TSF7</accession>
<keyword evidence="1" id="KW-0732">Signal</keyword>
<dbReference type="Proteomes" id="UP001222325">
    <property type="component" value="Unassembled WGS sequence"/>
</dbReference>
<dbReference type="EMBL" id="JARJCN010000121">
    <property type="protein sequence ID" value="KAJ7071898.1"/>
    <property type="molecule type" value="Genomic_DNA"/>
</dbReference>